<keyword evidence="2" id="KW-1133">Transmembrane helix</keyword>
<feature type="transmembrane region" description="Helical" evidence="2">
    <location>
        <begin position="977"/>
        <end position="999"/>
    </location>
</feature>
<dbReference type="Pfam" id="PF14410">
    <property type="entry name" value="GH-E"/>
    <property type="match status" value="1"/>
</dbReference>
<reference evidence="4" key="1">
    <citation type="submission" date="2022-10" db="EMBL/GenBank/DDBJ databases">
        <title>Comparative genomics and taxonomic characterization of three novel marine species of genus Reichenbachiella exhibiting antioxidant and polysaccharide degradation activities.</title>
        <authorList>
            <person name="Muhammad N."/>
            <person name="Lee Y.-J."/>
            <person name="Ko J."/>
            <person name="Kim S.-G."/>
        </authorList>
    </citation>
    <scope>NUCLEOTIDE SEQUENCE</scope>
    <source>
        <strain evidence="4">Wsw4-B4</strain>
    </source>
</reference>
<feature type="compositionally biased region" description="Basic and acidic residues" evidence="1">
    <location>
        <begin position="564"/>
        <end position="585"/>
    </location>
</feature>
<organism evidence="4 5">
    <name type="scientific">Reichenbachiella carrageenanivorans</name>
    <dbReference type="NCBI Taxonomy" id="2979869"/>
    <lineage>
        <taxon>Bacteria</taxon>
        <taxon>Pseudomonadati</taxon>
        <taxon>Bacteroidota</taxon>
        <taxon>Cytophagia</taxon>
        <taxon>Cytophagales</taxon>
        <taxon>Reichenbachiellaceae</taxon>
        <taxon>Reichenbachiella</taxon>
    </lineage>
</organism>
<name>A0ABY6CV10_9BACT</name>
<feature type="region of interest" description="Disordered" evidence="1">
    <location>
        <begin position="1"/>
        <end position="26"/>
    </location>
</feature>
<dbReference type="InterPro" id="IPR026835">
    <property type="entry name" value="YqcG_C"/>
</dbReference>
<keyword evidence="2" id="KW-0472">Membrane</keyword>
<feature type="compositionally biased region" description="Low complexity" evidence="1">
    <location>
        <begin position="233"/>
        <end position="257"/>
    </location>
</feature>
<feature type="transmembrane region" description="Helical" evidence="2">
    <location>
        <begin position="951"/>
        <end position="971"/>
    </location>
</feature>
<feature type="transmembrane region" description="Helical" evidence="2">
    <location>
        <begin position="1020"/>
        <end position="1040"/>
    </location>
</feature>
<keyword evidence="2" id="KW-0812">Transmembrane</keyword>
<feature type="compositionally biased region" description="Polar residues" evidence="1">
    <location>
        <begin position="586"/>
        <end position="597"/>
    </location>
</feature>
<proteinExistence type="predicted"/>
<feature type="compositionally biased region" description="Basic and acidic residues" evidence="1">
    <location>
        <begin position="600"/>
        <end position="617"/>
    </location>
</feature>
<keyword evidence="5" id="KW-1185">Reference proteome</keyword>
<sequence>MGTEIAYVDAIEDKRRSPYDSEESYVSASCKTDEERRIVREVAAFDAKFASVKDNSFEAIRAELEELESLSIKHKYKQEPAPQPAQPSLRKKAPSQRSTGQRPGVKPKSQQPPGVADKSAHLAKLKDITERRRLKAAFNKGIMKYYRGLKNSLLTSAPSRRAKESMRTKFKRFDNRMMQSGHAFGSAPFVSALKAEFPGIKWEMAVETFDDSTSEAPTPAVAPKSPDTGGASAVPQEAQTQAAAPMPTAATQPTQNPEIDTPTEAKQVDQKNTAPAAVATGVGTPALIKSYLQQPPSQIINTVKTTSGQADSAIQDDAQAALKGLTEVTVANNMPLGDRPAPPQEALKMPDVPAFKNEKASQPVEELLQKEKIQPVKAIEDTAEGEVSEWPALDTDLGSAPSLSLSGDTDPENLTAFESQGQAASLEAQRRANKLAAQPKGLEQIGVSGEAQSIQSNVGAPSLETLDINVDEVKITVPEVEAAFDKEAGASVGQQLAEQEAKLDAAKAQLDAGSTAAKQDFESKMSGEIEAVAQKQKEAQLIAQKQTEAHQASWQAENQKLIDDHQHQSEAARRSSDQQIHEQVQKTDAQVSSTLAKAQQKADEAVSKTHKEVETVSKETEKDKSLWDQATDYVASVYNNLKEAVNHIFDALIQAVNSIIEMAKTAVSAVIDLGKKLIVGFIKTFGEILKAAIKVLFAAFPRIAKKFETLIDAAISYAISAVQKLADLLKAAIQALLDFVATVIVAYIQAYQAIVNMVLSAIEAIAKVLKAALQGITHLVLSAQQSPSQFWGQLSEELLGQDVTRPLPNEIIPPAVETAPSTNELKDLIASSPVSANDASILHKTSYEAGDFSVEPSPSEVTLDGGLMRDLSLLGDGTHEFGHNDQDIQGLKADALQQDDTTAEVTETTSVDTQSASPDLVGPFHTPGERATFLIGQMKDGVMKWLGENKVAILAGLIAGITGVILANILTGGAIMAALPLIMQLMSAYFAAELVYQVAKRLGSYLSSAWPGNLVEGAKHLARAFVILAIELLMALLFGAKGAMKAAKGAAKTAKGGRKSAQQAVKAGAKQYIKNQQQAARKLAAVSQGGAQAAIKNGKFVMKGVKKSTLKGAKSIDDLTQKLMKQLRFKKFRFTLKQRRFKLEGQVNPWVLLASGKIEDRDIDGNVGDLVKKADGSIEGVIVGTRGSKGGPKGAKSAYVDDLQLDEAKAIDEFEALTDKNMTDISRGDKIRGGAKSERVSLRKEVRDEIYRKANTGRLDENGYSIYRDMKTRKDIPNYGTHYPDKTPLGHDHPKAGQPVPENLVGKPRADIGHAPGEAWKDRLAQHKRDGLSREKIIELENNPKWYVLEERSSNRSRKLD</sequence>
<dbReference type="EMBL" id="CP106735">
    <property type="protein sequence ID" value="UXX77746.1"/>
    <property type="molecule type" value="Genomic_DNA"/>
</dbReference>
<gene>
    <name evidence="4" type="ORF">N7E81_10230</name>
</gene>
<feature type="region of interest" description="Disordered" evidence="1">
    <location>
        <begin position="564"/>
        <end position="617"/>
    </location>
</feature>
<evidence type="ECO:0000259" key="3">
    <source>
        <dbReference type="Pfam" id="PF14410"/>
    </source>
</evidence>
<dbReference type="Proteomes" id="UP001062165">
    <property type="component" value="Chromosome"/>
</dbReference>
<evidence type="ECO:0000256" key="2">
    <source>
        <dbReference type="SAM" id="Phobius"/>
    </source>
</evidence>
<evidence type="ECO:0000256" key="1">
    <source>
        <dbReference type="SAM" id="MobiDB-lite"/>
    </source>
</evidence>
<feature type="domain" description="Toxin YqcG C-terminal" evidence="3">
    <location>
        <begin position="1307"/>
        <end position="1360"/>
    </location>
</feature>
<accession>A0ABY6CV10</accession>
<feature type="region of interest" description="Disordered" evidence="1">
    <location>
        <begin position="209"/>
        <end position="272"/>
    </location>
</feature>
<evidence type="ECO:0000313" key="5">
    <source>
        <dbReference type="Proteomes" id="UP001062165"/>
    </source>
</evidence>
<protein>
    <submittedName>
        <fullName evidence="4">GH-E family nuclease</fullName>
    </submittedName>
</protein>
<evidence type="ECO:0000313" key="4">
    <source>
        <dbReference type="EMBL" id="UXX77746.1"/>
    </source>
</evidence>
<dbReference type="RefSeq" id="WP_263049493.1">
    <property type="nucleotide sequence ID" value="NZ_CP106735.1"/>
</dbReference>
<feature type="region of interest" description="Disordered" evidence="1">
    <location>
        <begin position="73"/>
        <end position="126"/>
    </location>
</feature>